<evidence type="ECO:0000313" key="2">
    <source>
        <dbReference type="Proteomes" id="UP000827872"/>
    </source>
</evidence>
<name>A0ACB8G8M8_9SAUR</name>
<accession>A0ACB8G8M8</accession>
<keyword evidence="2" id="KW-1185">Reference proteome</keyword>
<comment type="caution">
    <text evidence="1">The sequence shown here is derived from an EMBL/GenBank/DDBJ whole genome shotgun (WGS) entry which is preliminary data.</text>
</comment>
<gene>
    <name evidence="1" type="ORF">K3G42_012097</name>
</gene>
<dbReference type="EMBL" id="CM037614">
    <property type="protein sequence ID" value="KAH8016108.1"/>
    <property type="molecule type" value="Genomic_DNA"/>
</dbReference>
<evidence type="ECO:0000313" key="1">
    <source>
        <dbReference type="EMBL" id="KAH8016108.1"/>
    </source>
</evidence>
<protein>
    <submittedName>
        <fullName evidence="1">Uncharacterized protein</fullName>
    </submittedName>
</protein>
<sequence length="1729" mass="201730">MFQCDLGVPEIDFMLMEMQEAHEKYLALHKKDSYRAQAYLILTGLTISVDHEDVSPDEKKRRLAFIIHHMKHPLPNETATVLRKHNTCNNWNLLERDLTYLIEGNYEATNYDKRKENALRALMDISQDRNQSGNSEITDVNSDQDKTWSHNLNNEFLNLLMRLQLEQYYPNKMKMSDFHLIQKTSLFNGQPHTDEELPYYFLGKILMLDYQARYVACKDGTSVQHGETSLLDVSKHLDDLDYIFGDSSEECHEVIQSVWKSIHPMDVQMAIFYCADDFMRQYFATKLSFCQLALPFLVPVPCTSQIELPFWSFCQVRKQWQEKGSKCTDKLIYQVETPVVSFIRLSTSSYSKSQLLNHLLNKQKHDIFFHRHCKGSNKNGLLMKGVVEIAWYCPGGKENDIFDTCIAFTNLHGDSKEYEQQVDFLQEIASVTVVLLSEKDWNGDSKTFLRKLLQSPKPFIFLCVDKEQIVTNRLATRVKIAVNNRNEAALIGELAQEIKSALNISNACHSLERCADIARQHHFIVDEDKEECKSGKTMAENTVNILKDEHILRKKSTLLPLQGSLWHMWCKKDREQNHLQDHDNMGLEQQMSQIYSAKQRIKQDHLNQAFPFNDLLKSLLTDLNSSSHKTKIYFLQWLKTFMANQSSDHLAELQEKYHDLWSQTLQGENSDLHRKLEELSEEISQSTFGLEHLLREIALLYEVLDVLPQENQVVQFLPQIAADLIISGYPMELMDGDTSHVPIKWISAIFDTLAEKLGDKKVFVLCVLGSQSTGKSTLLNAMFGLQFSVSPGRCTKGAFMQLVKVADELKPRLNFEFLLVVDTEGLQATKLENRAILNHDNELATFVIGLGNMTIINIFGENPSEIQDVLQIAVQAFLRMKKVNLYPSCLFVHQNTGEITTEEKNRESLRCLQQNLDEMSVASAQQESCDVSCFNEVIQFDVNSHVYYFPHLWEGELPMAPPNPCYSQKVQELKRKVLLDGEKKSQLGLLTFSELKVRIQDLWQALLNETFVFSFRNTLEIAAYNRLDNKYSNWTWQLRSFMLDLHHKLNIQIQNGILKAIKRTSLEKSIQKTYEDVKADLEKYFREDKYSSLIIQWKKHKENKLEFLIEELINKTCQNCEKLINLKKRQRNFEQRKSEYIGELSRKSKEVAQRCRDRELNDNELRDYFNNLWQEWIAEVSLPASHKKTFSIRADMEKFLCEYFRNEHDIRNRVTESSKWTRFPSEALYHIFLKKFKAFFSPKNEKPIVTNLCELTKELERLICEYIKKREEEMMNYNSSYFHEIVKLIKDKICAFEDAYQTSLFSYPVDVSLYLCQKAAQRFEKMYEIFQKESDPVIYLNSKKEDFFKSFAISYQGAKSATVFADVLCSSLKLAIRDVIYEKTAINIVNVMKSEDPAFNGGRQNLDLYLLTHLAQTENFNKYIEYIYNPSYSMGEFIQQRVNNYCLDKKNPKLKMFLYSQLDFLKNLILKSISDSTTVVEDKGGNVSLWLDEFCSRVGDYLYLPRHTLSSIEHQEVIGIKLIKETVSDALIPVLDDLERTFSETDLEPFFAKPHEILFDQLCGCMKQCPFCKAVCTNTIPDHDGEHSTYFHRPQAVMGRQWEGTNHFVIEFCSSIVASDCTFTFEGKNIPFKQYRTAGSDFAKWNIQTDTIASKFYWKWFICHFRNELKELYEGVFEGKGEIPHDWENSSTNEIRLHMEQLELFLKLDSFLKLDNITQTFIRSFFMRR</sequence>
<dbReference type="Proteomes" id="UP000827872">
    <property type="component" value="Linkage Group LG01"/>
</dbReference>
<organism evidence="1 2">
    <name type="scientific">Sphaerodactylus townsendi</name>
    <dbReference type="NCBI Taxonomy" id="933632"/>
    <lineage>
        <taxon>Eukaryota</taxon>
        <taxon>Metazoa</taxon>
        <taxon>Chordata</taxon>
        <taxon>Craniata</taxon>
        <taxon>Vertebrata</taxon>
        <taxon>Euteleostomi</taxon>
        <taxon>Lepidosauria</taxon>
        <taxon>Squamata</taxon>
        <taxon>Bifurcata</taxon>
        <taxon>Gekkota</taxon>
        <taxon>Sphaerodactylidae</taxon>
        <taxon>Sphaerodactylus</taxon>
    </lineage>
</organism>
<proteinExistence type="predicted"/>
<reference evidence="1" key="1">
    <citation type="submission" date="2021-08" db="EMBL/GenBank/DDBJ databases">
        <title>The first chromosome-level gecko genome reveals the dynamic sex chromosomes of Neotropical dwarf geckos (Sphaerodactylidae: Sphaerodactylus).</title>
        <authorList>
            <person name="Pinto B.J."/>
            <person name="Keating S.E."/>
            <person name="Gamble T."/>
        </authorList>
    </citation>
    <scope>NUCLEOTIDE SEQUENCE</scope>
    <source>
        <strain evidence="1">TG3544</strain>
    </source>
</reference>